<proteinExistence type="predicted"/>
<dbReference type="EMBL" id="JBHSQH010000001">
    <property type="protein sequence ID" value="MFC5969846.1"/>
    <property type="molecule type" value="Genomic_DNA"/>
</dbReference>
<dbReference type="Proteomes" id="UP001596099">
    <property type="component" value="Unassembled WGS sequence"/>
</dbReference>
<dbReference type="AlphaFoldDB" id="A0ABD5RHC4"/>
<evidence type="ECO:0000256" key="1">
    <source>
        <dbReference type="SAM" id="MobiDB-lite"/>
    </source>
</evidence>
<protein>
    <submittedName>
        <fullName evidence="2">Adenosylcobinamide amidohydrolase</fullName>
    </submittedName>
</protein>
<dbReference type="PANTHER" id="PTHR35336">
    <property type="entry name" value="ADENOSYLCOBINAMIDE AMIDOHYDROLASE"/>
    <property type="match status" value="1"/>
</dbReference>
<dbReference type="InterPro" id="IPR052209">
    <property type="entry name" value="CbiZ"/>
</dbReference>
<dbReference type="Pfam" id="PF01955">
    <property type="entry name" value="CbiZ"/>
    <property type="match status" value="1"/>
</dbReference>
<sequence length="243" mass="24841">MSESVPFGSTVRDGVLRVASPDARWLSSGWDGGFVRADAAYNVSVPEGWDRTDLDAYVRGRRADAGFETDGPALLTGVDLSHAAGARAGSVTVYATAGVSNPAALPMDDAVNRPGQSEAVGEEGERTNAGTVNLLVGTTRALDDGALANLLAVAVEAKTATLLAATGFPGTTTDAVVVGCDPAGETATFSGSATPVGSAVRACVRDAVRESLRSRYAERDLPDSVADAEYGVVTSDDTEVFSP</sequence>
<evidence type="ECO:0000313" key="3">
    <source>
        <dbReference type="Proteomes" id="UP001596099"/>
    </source>
</evidence>
<organism evidence="2 3">
    <name type="scientific">Halomarina salina</name>
    <dbReference type="NCBI Taxonomy" id="1872699"/>
    <lineage>
        <taxon>Archaea</taxon>
        <taxon>Methanobacteriati</taxon>
        <taxon>Methanobacteriota</taxon>
        <taxon>Stenosarchaea group</taxon>
        <taxon>Halobacteria</taxon>
        <taxon>Halobacteriales</taxon>
        <taxon>Natronomonadaceae</taxon>
        <taxon>Halomarina</taxon>
    </lineage>
</organism>
<evidence type="ECO:0000313" key="2">
    <source>
        <dbReference type="EMBL" id="MFC5969846.1"/>
    </source>
</evidence>
<accession>A0ABD5RHC4</accession>
<keyword evidence="3" id="KW-1185">Reference proteome</keyword>
<name>A0ABD5RHC4_9EURY</name>
<gene>
    <name evidence="2" type="ORF">ACFPYI_00740</name>
</gene>
<dbReference type="PANTHER" id="PTHR35336:SF5">
    <property type="entry name" value="ADENOSYLCOBINAMIDE AMIDOHYDROLASE"/>
    <property type="match status" value="1"/>
</dbReference>
<comment type="caution">
    <text evidence="2">The sequence shown here is derived from an EMBL/GenBank/DDBJ whole genome shotgun (WGS) entry which is preliminary data.</text>
</comment>
<dbReference type="RefSeq" id="WP_247418210.1">
    <property type="nucleotide sequence ID" value="NZ_JALLGW010000001.1"/>
</dbReference>
<dbReference type="InterPro" id="IPR002808">
    <property type="entry name" value="AdoCbi_amidolase"/>
</dbReference>
<feature type="region of interest" description="Disordered" evidence="1">
    <location>
        <begin position="105"/>
        <end position="125"/>
    </location>
</feature>
<reference evidence="2 3" key="1">
    <citation type="journal article" date="2019" name="Int. J. Syst. Evol. Microbiol.">
        <title>The Global Catalogue of Microorganisms (GCM) 10K type strain sequencing project: providing services to taxonomists for standard genome sequencing and annotation.</title>
        <authorList>
            <consortium name="The Broad Institute Genomics Platform"/>
            <consortium name="The Broad Institute Genome Sequencing Center for Infectious Disease"/>
            <person name="Wu L."/>
            <person name="Ma J."/>
        </authorList>
    </citation>
    <scope>NUCLEOTIDE SEQUENCE [LARGE SCALE GENOMIC DNA]</scope>
    <source>
        <strain evidence="2 3">CGMCC 1.12543</strain>
    </source>
</reference>